<evidence type="ECO:0000313" key="2">
    <source>
        <dbReference type="EMBL" id="CAL1404541.1"/>
    </source>
</evidence>
<accession>A0AAV2G1R2</accession>
<name>A0AAV2G1R2_9ROSI</name>
<organism evidence="2 3">
    <name type="scientific">Linum trigynum</name>
    <dbReference type="NCBI Taxonomy" id="586398"/>
    <lineage>
        <taxon>Eukaryota</taxon>
        <taxon>Viridiplantae</taxon>
        <taxon>Streptophyta</taxon>
        <taxon>Embryophyta</taxon>
        <taxon>Tracheophyta</taxon>
        <taxon>Spermatophyta</taxon>
        <taxon>Magnoliopsida</taxon>
        <taxon>eudicotyledons</taxon>
        <taxon>Gunneridae</taxon>
        <taxon>Pentapetalae</taxon>
        <taxon>rosids</taxon>
        <taxon>fabids</taxon>
        <taxon>Malpighiales</taxon>
        <taxon>Linaceae</taxon>
        <taxon>Linum</taxon>
    </lineage>
</organism>
<dbReference type="AlphaFoldDB" id="A0AAV2G1R2"/>
<reference evidence="2 3" key="1">
    <citation type="submission" date="2024-04" db="EMBL/GenBank/DDBJ databases">
        <authorList>
            <person name="Fracassetti M."/>
        </authorList>
    </citation>
    <scope>NUCLEOTIDE SEQUENCE [LARGE SCALE GENOMIC DNA]</scope>
</reference>
<evidence type="ECO:0000313" key="3">
    <source>
        <dbReference type="Proteomes" id="UP001497516"/>
    </source>
</evidence>
<protein>
    <submittedName>
        <fullName evidence="2">Uncharacterized protein</fullName>
    </submittedName>
</protein>
<sequence>MAATRALLELSIFLLITAAATTAQTTDPITTKCFEGNGGDQLELSQAVQIKKSLIQDTDRQLWTNRRRLRLRSLRGVFF</sequence>
<keyword evidence="1" id="KW-0732">Signal</keyword>
<feature type="chain" id="PRO_5044021945" evidence="1">
    <location>
        <begin position="24"/>
        <end position="79"/>
    </location>
</feature>
<proteinExistence type="predicted"/>
<keyword evidence="3" id="KW-1185">Reference proteome</keyword>
<dbReference type="Proteomes" id="UP001497516">
    <property type="component" value="Chromosome 7"/>
</dbReference>
<gene>
    <name evidence="2" type="ORF">LTRI10_LOCUS44388</name>
</gene>
<feature type="signal peptide" evidence="1">
    <location>
        <begin position="1"/>
        <end position="23"/>
    </location>
</feature>
<evidence type="ECO:0000256" key="1">
    <source>
        <dbReference type="SAM" id="SignalP"/>
    </source>
</evidence>
<dbReference type="EMBL" id="OZ034820">
    <property type="protein sequence ID" value="CAL1404541.1"/>
    <property type="molecule type" value="Genomic_DNA"/>
</dbReference>